<proteinExistence type="predicted"/>
<gene>
    <name evidence="3" type="ORF">ACFOW6_14585</name>
</gene>
<dbReference type="InterPro" id="IPR025424">
    <property type="entry name" value="YrhK_domain"/>
</dbReference>
<dbReference type="RefSeq" id="WP_382423138.1">
    <property type="nucleotide sequence ID" value="NZ_JBHSCW010000008.1"/>
</dbReference>
<keyword evidence="1" id="KW-0472">Membrane</keyword>
<evidence type="ECO:0000256" key="1">
    <source>
        <dbReference type="SAM" id="Phobius"/>
    </source>
</evidence>
<evidence type="ECO:0000313" key="3">
    <source>
        <dbReference type="EMBL" id="MFC4352776.1"/>
    </source>
</evidence>
<evidence type="ECO:0000259" key="2">
    <source>
        <dbReference type="Pfam" id="PF14145"/>
    </source>
</evidence>
<feature type="domain" description="YrhK" evidence="2">
    <location>
        <begin position="23"/>
        <end position="76"/>
    </location>
</feature>
<sequence length="92" mass="10986">MTERLNGFQRELDVELEKLRQFYFWIHLTADMGCGICFVVGSVFFFYQSLLYDGTWLFLIGSILFAAKPFIRLFHELHRRHRIHLSQVAEKS</sequence>
<keyword evidence="4" id="KW-1185">Reference proteome</keyword>
<protein>
    <submittedName>
        <fullName evidence="3">YrhK family protein</fullName>
    </submittedName>
</protein>
<dbReference type="EMBL" id="JBHSCW010000008">
    <property type="protein sequence ID" value="MFC4352776.1"/>
    <property type="molecule type" value="Genomic_DNA"/>
</dbReference>
<dbReference type="Proteomes" id="UP001595799">
    <property type="component" value="Unassembled WGS sequence"/>
</dbReference>
<feature type="transmembrane region" description="Helical" evidence="1">
    <location>
        <begin position="54"/>
        <end position="74"/>
    </location>
</feature>
<feature type="transmembrane region" description="Helical" evidence="1">
    <location>
        <begin position="22"/>
        <end position="48"/>
    </location>
</feature>
<comment type="caution">
    <text evidence="3">The sequence shown here is derived from an EMBL/GenBank/DDBJ whole genome shotgun (WGS) entry which is preliminary data.</text>
</comment>
<keyword evidence="1" id="KW-1133">Transmembrane helix</keyword>
<evidence type="ECO:0000313" key="4">
    <source>
        <dbReference type="Proteomes" id="UP001595799"/>
    </source>
</evidence>
<keyword evidence="1" id="KW-0812">Transmembrane</keyword>
<dbReference type="Pfam" id="PF14145">
    <property type="entry name" value="YrhK"/>
    <property type="match status" value="1"/>
</dbReference>
<organism evidence="3 4">
    <name type="scientific">Fodinicurvata halophila</name>
    <dbReference type="NCBI Taxonomy" id="1419723"/>
    <lineage>
        <taxon>Bacteria</taxon>
        <taxon>Pseudomonadati</taxon>
        <taxon>Pseudomonadota</taxon>
        <taxon>Alphaproteobacteria</taxon>
        <taxon>Rhodospirillales</taxon>
        <taxon>Rhodovibrionaceae</taxon>
        <taxon>Fodinicurvata</taxon>
    </lineage>
</organism>
<accession>A0ABV8UNC3</accession>
<name>A0ABV8UNC3_9PROT</name>
<reference evidence="4" key="1">
    <citation type="journal article" date="2019" name="Int. J. Syst. Evol. Microbiol.">
        <title>The Global Catalogue of Microorganisms (GCM) 10K type strain sequencing project: providing services to taxonomists for standard genome sequencing and annotation.</title>
        <authorList>
            <consortium name="The Broad Institute Genomics Platform"/>
            <consortium name="The Broad Institute Genome Sequencing Center for Infectious Disease"/>
            <person name="Wu L."/>
            <person name="Ma J."/>
        </authorList>
    </citation>
    <scope>NUCLEOTIDE SEQUENCE [LARGE SCALE GENOMIC DNA]</scope>
    <source>
        <strain evidence="4">CECT 8472</strain>
    </source>
</reference>